<protein>
    <recommendedName>
        <fullName evidence="7">AAA+ ATPase domain-containing protein</fullName>
    </recommendedName>
</protein>
<dbReference type="AlphaFoldDB" id="A0A1Y1MSL6"/>
<organism evidence="8">
    <name type="scientific">Photinus pyralis</name>
    <name type="common">Common eastern firefly</name>
    <name type="synonym">Lampyris pyralis</name>
    <dbReference type="NCBI Taxonomy" id="7054"/>
    <lineage>
        <taxon>Eukaryota</taxon>
        <taxon>Metazoa</taxon>
        <taxon>Ecdysozoa</taxon>
        <taxon>Arthropoda</taxon>
        <taxon>Hexapoda</taxon>
        <taxon>Insecta</taxon>
        <taxon>Pterygota</taxon>
        <taxon>Neoptera</taxon>
        <taxon>Endopterygota</taxon>
        <taxon>Coleoptera</taxon>
        <taxon>Polyphaga</taxon>
        <taxon>Elateriformia</taxon>
        <taxon>Elateroidea</taxon>
        <taxon>Lampyridae</taxon>
        <taxon>Lampyrinae</taxon>
        <taxon>Photinus</taxon>
    </lineage>
</organism>
<dbReference type="Pfam" id="PF17862">
    <property type="entry name" value="AAA_lid_3"/>
    <property type="match status" value="1"/>
</dbReference>
<accession>A0A1Y1MSL6</accession>
<dbReference type="Proteomes" id="UP000327044">
    <property type="component" value="Unassembled WGS sequence"/>
</dbReference>
<dbReference type="InParanoid" id="A0A1Y1MSL6"/>
<dbReference type="OrthoDB" id="10254455at2759"/>
<keyword evidence="3" id="KW-0472">Membrane</keyword>
<dbReference type="PANTHER" id="PTHR45644:SF3">
    <property type="entry name" value="FI08533P-RELATED"/>
    <property type="match status" value="1"/>
</dbReference>
<dbReference type="EMBL" id="GEZM01025369">
    <property type="protein sequence ID" value="JAV87490.1"/>
    <property type="molecule type" value="Transcribed_RNA"/>
</dbReference>
<dbReference type="Pfam" id="PF00004">
    <property type="entry name" value="AAA"/>
    <property type="match status" value="1"/>
</dbReference>
<proteinExistence type="inferred from homology"/>
<dbReference type="EMBL" id="VVIM01000007">
    <property type="protein sequence ID" value="KAB0796662.1"/>
    <property type="molecule type" value="Genomic_DNA"/>
</dbReference>
<dbReference type="SUPFAM" id="SSF52540">
    <property type="entry name" value="P-loop containing nucleoside triphosphate hydrolases"/>
    <property type="match status" value="1"/>
</dbReference>
<evidence type="ECO:0000313" key="8">
    <source>
        <dbReference type="EMBL" id="JAV87490.1"/>
    </source>
</evidence>
<dbReference type="InterPro" id="IPR041569">
    <property type="entry name" value="AAA_lid_3"/>
</dbReference>
<evidence type="ECO:0000259" key="7">
    <source>
        <dbReference type="SMART" id="SM00382"/>
    </source>
</evidence>
<dbReference type="FunCoup" id="A0A1Y1MSL6">
    <property type="interactions" value="2017"/>
</dbReference>
<evidence type="ECO:0000256" key="6">
    <source>
        <dbReference type="RuleBase" id="RU003651"/>
    </source>
</evidence>
<evidence type="ECO:0000256" key="4">
    <source>
        <dbReference type="ARBA" id="ARBA00022840"/>
    </source>
</evidence>
<evidence type="ECO:0000256" key="3">
    <source>
        <dbReference type="ARBA" id="ARBA00022787"/>
    </source>
</evidence>
<dbReference type="InterPro" id="IPR003593">
    <property type="entry name" value="AAA+_ATPase"/>
</dbReference>
<evidence type="ECO:0000313" key="10">
    <source>
        <dbReference type="Proteomes" id="UP000327044"/>
    </source>
</evidence>
<dbReference type="FunFam" id="3.40.50.300:FF:000538">
    <property type="entry name" value="ATPase family AAA domain-containing protein 1"/>
    <property type="match status" value="1"/>
</dbReference>
<evidence type="ECO:0000256" key="1">
    <source>
        <dbReference type="ARBA" id="ARBA00004572"/>
    </source>
</evidence>
<dbReference type="PANTHER" id="PTHR45644">
    <property type="entry name" value="AAA ATPASE, PUTATIVE (AFU_ORTHOLOGUE AFUA_2G12920)-RELATED-RELATED"/>
    <property type="match status" value="1"/>
</dbReference>
<gene>
    <name evidence="9" type="ORF">PPYR_10723</name>
</gene>
<evidence type="ECO:0000313" key="9">
    <source>
        <dbReference type="EMBL" id="KAB0796662.1"/>
    </source>
</evidence>
<dbReference type="GO" id="GO:0005524">
    <property type="term" value="F:ATP binding"/>
    <property type="evidence" value="ECO:0007669"/>
    <property type="project" value="UniProtKB-KW"/>
</dbReference>
<evidence type="ECO:0000256" key="2">
    <source>
        <dbReference type="ARBA" id="ARBA00022741"/>
    </source>
</evidence>
<dbReference type="CDD" id="cd19520">
    <property type="entry name" value="RecA-like_ATAD1"/>
    <property type="match status" value="1"/>
</dbReference>
<keyword evidence="10" id="KW-1185">Reference proteome</keyword>
<dbReference type="InterPro" id="IPR003960">
    <property type="entry name" value="ATPase_AAA_CS"/>
</dbReference>
<reference evidence="9" key="3">
    <citation type="submission" date="2019-08" db="EMBL/GenBank/DDBJ databases">
        <authorList>
            <consortium name="Photinus pyralis genome working group"/>
            <person name="Fallon T.R."/>
            <person name="Sander Lower S.E."/>
            <person name="Weng J.-K."/>
        </authorList>
    </citation>
    <scope>NUCLEOTIDE SEQUENCE</scope>
    <source>
        <strain evidence="9">1611_PpyrPB1</strain>
        <tissue evidence="9">Whole body</tissue>
    </source>
</reference>
<comment type="subcellular location">
    <subcellularLocation>
        <location evidence="1">Mitochondrion outer membrane</location>
        <topology evidence="1">Single-pass membrane protein</topology>
    </subcellularLocation>
</comment>
<keyword evidence="5" id="KW-0496">Mitochondrion</keyword>
<dbReference type="Gene3D" id="1.10.8.60">
    <property type="match status" value="1"/>
</dbReference>
<dbReference type="InterPro" id="IPR027417">
    <property type="entry name" value="P-loop_NTPase"/>
</dbReference>
<dbReference type="GO" id="GO:0005741">
    <property type="term" value="C:mitochondrial outer membrane"/>
    <property type="evidence" value="ECO:0007669"/>
    <property type="project" value="UniProtKB-SubCell"/>
</dbReference>
<evidence type="ECO:0000256" key="5">
    <source>
        <dbReference type="ARBA" id="ARBA00023128"/>
    </source>
</evidence>
<dbReference type="InterPro" id="IPR003959">
    <property type="entry name" value="ATPase_AAA_core"/>
</dbReference>
<keyword evidence="3" id="KW-1000">Mitochondrion outer membrane</keyword>
<keyword evidence="4 6" id="KW-0067">ATP-binding</keyword>
<reference evidence="9 10" key="2">
    <citation type="journal article" date="2018" name="Elife">
        <title>Firefly genomes illuminate parallel origins of bioluminescence in beetles.</title>
        <authorList>
            <person name="Fallon T.R."/>
            <person name="Lower S.E."/>
            <person name="Chang C.H."/>
            <person name="Bessho-Uehara M."/>
            <person name="Martin G.J."/>
            <person name="Bewick A.J."/>
            <person name="Behringer M."/>
            <person name="Debat H.J."/>
            <person name="Wong I."/>
            <person name="Day J.C."/>
            <person name="Suvorov A."/>
            <person name="Silva C.J."/>
            <person name="Stanger-Hall K.F."/>
            <person name="Hall D.W."/>
            <person name="Schmitz R.J."/>
            <person name="Nelson D.R."/>
            <person name="Lewis S.M."/>
            <person name="Shigenobu S."/>
            <person name="Bybee S.M."/>
            <person name="Larracuente A.M."/>
            <person name="Oba Y."/>
            <person name="Weng J.K."/>
        </authorList>
    </citation>
    <scope>NUCLEOTIDE SEQUENCE [LARGE SCALE GENOMIC DNA]</scope>
    <source>
        <strain evidence="9">1611_PpyrPB1</strain>
        <tissue evidence="9">Whole body</tissue>
    </source>
</reference>
<sequence>MMSDTFSRTEIIGLVVRLTLVSAVTFLSIKWLMNQVDPTNKSKKKAKKRAQEQLRRLAGSGNTPLSVDKLSDYEMMIAAHLVHPEDILVTWEDIAGLQGLVQELRETVILPIQRKDLFTDSQLTQPPKGVLLHGPPGCGKTLIAKATAKEAGTRFINLDVSILTDKWYGESQKLAAAVFTLAVKLQPCIVFIDEIDSFLRMRNSTDHEATAMMKAQFMSFWDGLSTDSSCTVIIMGATNRPQDLDRAILRRMPATFHVPMPNAPQRLQILQLILENEPVSSEVNLTTLSKSTDGFSGSDLRELCRNASVYRVRDYMRNVPANEEACISNRNAMTDSEDEFHDALRPITMDDLVKSLNKMKESKMHCGSLPVPRLDLD</sequence>
<dbReference type="GO" id="GO:0140570">
    <property type="term" value="P:extraction of mislocalized protein from mitochondrial outer membrane"/>
    <property type="evidence" value="ECO:0007669"/>
    <property type="project" value="TreeGrafter"/>
</dbReference>
<feature type="domain" description="AAA+ ATPase" evidence="7">
    <location>
        <begin position="126"/>
        <end position="264"/>
    </location>
</feature>
<comment type="similarity">
    <text evidence="6">Belongs to the AAA ATPase family.</text>
</comment>
<name>A0A1Y1MSL6_PHOPY</name>
<dbReference type="PROSITE" id="PS00674">
    <property type="entry name" value="AAA"/>
    <property type="match status" value="1"/>
</dbReference>
<dbReference type="Gene3D" id="3.40.50.300">
    <property type="entry name" value="P-loop containing nucleotide triphosphate hydrolases"/>
    <property type="match status" value="1"/>
</dbReference>
<keyword evidence="2 6" id="KW-0547">Nucleotide-binding</keyword>
<reference evidence="8" key="1">
    <citation type="journal article" date="2016" name="Sci. Rep.">
        <title>Molecular characterization of firefly nuptial gifts: a multi-omics approach sheds light on postcopulatory sexual selection.</title>
        <authorList>
            <person name="Al-Wathiqui N."/>
            <person name="Fallon T.R."/>
            <person name="South A."/>
            <person name="Weng J.K."/>
            <person name="Lewis S.M."/>
        </authorList>
    </citation>
    <scope>NUCLEOTIDE SEQUENCE</scope>
</reference>
<dbReference type="SMART" id="SM00382">
    <property type="entry name" value="AAA"/>
    <property type="match status" value="1"/>
</dbReference>
<dbReference type="GO" id="GO:0016887">
    <property type="term" value="F:ATP hydrolysis activity"/>
    <property type="evidence" value="ECO:0007669"/>
    <property type="project" value="InterPro"/>
</dbReference>
<dbReference type="InterPro" id="IPR051701">
    <property type="entry name" value="Mito_OM_Translocase_MSP1"/>
</dbReference>